<dbReference type="PaxDb" id="195103-CPF_2873"/>
<organism evidence="1 2">
    <name type="scientific">Clostridium perfringens (strain ATCC 13124 / DSM 756 / JCM 1290 / NCIMB 6125 / NCTC 8237 / Type A)</name>
    <dbReference type="NCBI Taxonomy" id="195103"/>
    <lineage>
        <taxon>Bacteria</taxon>
        <taxon>Bacillati</taxon>
        <taxon>Bacillota</taxon>
        <taxon>Clostridia</taxon>
        <taxon>Eubacteriales</taxon>
        <taxon>Clostridiaceae</taxon>
        <taxon>Clostridium</taxon>
    </lineage>
</organism>
<evidence type="ECO:0000313" key="2">
    <source>
        <dbReference type="Proteomes" id="UP000001823"/>
    </source>
</evidence>
<evidence type="ECO:0008006" key="3">
    <source>
        <dbReference type="Google" id="ProtNLM"/>
    </source>
</evidence>
<dbReference type="RefSeq" id="WP_003450634.1">
    <property type="nucleotide sequence ID" value="NC_008261.1"/>
</dbReference>
<dbReference type="InterPro" id="IPR036593">
    <property type="entry name" value="CPE0013-like_sf"/>
</dbReference>
<dbReference type="AlphaFoldDB" id="A0A0H2YUK8"/>
<sequence>MVKELICIVCPRGCHLTVDTELEKVTGNTCKRGEIYGLNEVKNPTRIVTSTVKIDGCDNIVVPVKTEEPIPKGMIFDVMKEINKASVKLPIKVGDVIIEDVLGTGVSIVSAKTVS</sequence>
<dbReference type="GeneID" id="93000847"/>
<name>A0A0H2YUK8_CLOP1</name>
<dbReference type="PANTHER" id="PTHR39450:SF1">
    <property type="entry name" value="DUF1667 DOMAIN-CONTAINING PROTEIN"/>
    <property type="match status" value="1"/>
</dbReference>
<dbReference type="PANTHER" id="PTHR39450">
    <property type="entry name" value="MOLYBDOPTERIN OXIDOREDUCTASE, 4FE-4S CLUSTER-BINDING SUBUNIT"/>
    <property type="match status" value="1"/>
</dbReference>
<dbReference type="HOGENOM" id="CLU_148086_0_0_9"/>
<keyword evidence="2" id="KW-1185">Reference proteome</keyword>
<gene>
    <name evidence="1" type="ordered locus">CPF_2873</name>
</gene>
<dbReference type="EMBL" id="CP000246">
    <property type="protein sequence ID" value="ABG84524.1"/>
    <property type="molecule type" value="Genomic_DNA"/>
</dbReference>
<dbReference type="STRING" id="195103.CPF_2873"/>
<protein>
    <recommendedName>
        <fullName evidence="3">DUF1667 domain-containing protein</fullName>
    </recommendedName>
</protein>
<dbReference type="KEGG" id="cpf:CPF_2873"/>
<proteinExistence type="predicted"/>
<dbReference type="SMR" id="A0A0H2YUK8"/>
<dbReference type="Pfam" id="PF07892">
    <property type="entry name" value="DUF1667"/>
    <property type="match status" value="1"/>
</dbReference>
<reference evidence="1 2" key="1">
    <citation type="journal article" date="2006" name="Genome Res.">
        <title>Skewed genomic variability in strains of the toxigenic bacterial pathogen, Clostridium perfringens.</title>
        <authorList>
            <person name="Myers G.S."/>
            <person name="Rasko D.A."/>
            <person name="Cheung J.K."/>
            <person name="Ravel J."/>
            <person name="Seshadri R."/>
            <person name="Deboy R.T."/>
            <person name="Ren Q."/>
            <person name="Varga J."/>
            <person name="Awad M.M."/>
            <person name="Brinkac L.M."/>
            <person name="Daugherty S.C."/>
            <person name="Haft D.H."/>
            <person name="Dodson R.J."/>
            <person name="Madupu R."/>
            <person name="Nelson W.C."/>
            <person name="Rosovitz M.J."/>
            <person name="Sullivan S.A."/>
            <person name="Khouri H."/>
            <person name="Dimitrov G.I."/>
            <person name="Watkins K.L."/>
            <person name="Mulligan S."/>
            <person name="Benton J."/>
            <person name="Radune D."/>
            <person name="Fisher D.J."/>
            <person name="Atkins H.S."/>
            <person name="Hiscox T."/>
            <person name="Jost B.H."/>
            <person name="Billington S.J."/>
            <person name="Songer J.G."/>
            <person name="McClane B.A."/>
            <person name="Titball R.W."/>
            <person name="Rood J.I."/>
            <person name="Melville S.B."/>
            <person name="Paulsen I.T."/>
        </authorList>
    </citation>
    <scope>NUCLEOTIDE SEQUENCE [LARGE SCALE GENOMIC DNA]</scope>
    <source>
        <strain evidence="2">ATCC 13124 / DSM 756 / JCM 1290 / NCIMB 6125 / NCTC 8237 / S 107 / Type A</strain>
    </source>
</reference>
<dbReference type="Gene3D" id="3.10.530.10">
    <property type="entry name" value="CPE0013-like"/>
    <property type="match status" value="1"/>
</dbReference>
<dbReference type="eggNOG" id="COG3862">
    <property type="taxonomic scope" value="Bacteria"/>
</dbReference>
<accession>A0A0H2YUK8</accession>
<dbReference type="Proteomes" id="UP000001823">
    <property type="component" value="Chromosome"/>
</dbReference>
<dbReference type="SUPFAM" id="SSF160148">
    <property type="entry name" value="CPE0013-like"/>
    <property type="match status" value="1"/>
</dbReference>
<evidence type="ECO:0000313" key="1">
    <source>
        <dbReference type="EMBL" id="ABG84524.1"/>
    </source>
</evidence>
<dbReference type="InterPro" id="IPR012460">
    <property type="entry name" value="DUF1667"/>
</dbReference>